<dbReference type="GO" id="GO:0015108">
    <property type="term" value="F:chloride transmembrane transporter activity"/>
    <property type="evidence" value="ECO:0007669"/>
    <property type="project" value="TreeGrafter"/>
</dbReference>
<evidence type="ECO:0000313" key="4">
    <source>
        <dbReference type="EMBL" id="KAK9162306.1"/>
    </source>
</evidence>
<dbReference type="Gene3D" id="1.10.3080.10">
    <property type="entry name" value="Clc chloride channel"/>
    <property type="match status" value="1"/>
</dbReference>
<accession>A0AAP0L0Y2</accession>
<sequence length="160" mass="17672">MENDRHEEAQQLLMNEPLFDCDQMMSSESTLLQRSSINKASQVALVGAKVCPIESLDYESGEKVEILKYIFMKWTLCFLIGVMGRLVGFFINLVVENVAGTKFVITSNLMPDRKFMYAFGSLATIKLGLTLFSAIITAFISPATAGSGIPEVKAYLNGQI</sequence>
<organism evidence="4 5">
    <name type="scientific">Stephania yunnanensis</name>
    <dbReference type="NCBI Taxonomy" id="152371"/>
    <lineage>
        <taxon>Eukaryota</taxon>
        <taxon>Viridiplantae</taxon>
        <taxon>Streptophyta</taxon>
        <taxon>Embryophyta</taxon>
        <taxon>Tracheophyta</taxon>
        <taxon>Spermatophyta</taxon>
        <taxon>Magnoliopsida</taxon>
        <taxon>Ranunculales</taxon>
        <taxon>Menispermaceae</taxon>
        <taxon>Menispermoideae</taxon>
        <taxon>Cissampelideae</taxon>
        <taxon>Stephania</taxon>
    </lineage>
</organism>
<keyword evidence="5" id="KW-1185">Reference proteome</keyword>
<comment type="caution">
    <text evidence="4">The sequence shown here is derived from an EMBL/GenBank/DDBJ whole genome shotgun (WGS) entry which is preliminary data.</text>
</comment>
<protein>
    <submittedName>
        <fullName evidence="4">Uncharacterized protein</fullName>
    </submittedName>
</protein>
<dbReference type="InterPro" id="IPR051280">
    <property type="entry name" value="Cl-channel/antiporter"/>
</dbReference>
<dbReference type="EMBL" id="JBBNAF010000002">
    <property type="protein sequence ID" value="KAK9162306.1"/>
    <property type="molecule type" value="Genomic_DNA"/>
</dbReference>
<dbReference type="Proteomes" id="UP001420932">
    <property type="component" value="Unassembled WGS sequence"/>
</dbReference>
<dbReference type="PANTHER" id="PTHR11689">
    <property type="entry name" value="CHLORIDE CHANNEL PROTEIN CLC FAMILY MEMBER"/>
    <property type="match status" value="1"/>
</dbReference>
<evidence type="ECO:0000256" key="2">
    <source>
        <dbReference type="ARBA" id="ARBA00023122"/>
    </source>
</evidence>
<name>A0AAP0L0Y2_9MAGN</name>
<evidence type="ECO:0000313" key="5">
    <source>
        <dbReference type="Proteomes" id="UP001420932"/>
    </source>
</evidence>
<dbReference type="InterPro" id="IPR014743">
    <property type="entry name" value="Cl-channel_core"/>
</dbReference>
<keyword evidence="3" id="KW-0812">Transmembrane</keyword>
<keyword evidence="3" id="KW-1133">Transmembrane helix</keyword>
<keyword evidence="1" id="KW-0677">Repeat</keyword>
<dbReference type="AlphaFoldDB" id="A0AAP0L0Y2"/>
<dbReference type="GO" id="GO:0009705">
    <property type="term" value="C:plant-type vacuole membrane"/>
    <property type="evidence" value="ECO:0007669"/>
    <property type="project" value="TreeGrafter"/>
</dbReference>
<keyword evidence="3" id="KW-0472">Membrane</keyword>
<evidence type="ECO:0000256" key="3">
    <source>
        <dbReference type="SAM" id="Phobius"/>
    </source>
</evidence>
<keyword evidence="2" id="KW-0129">CBS domain</keyword>
<proteinExistence type="predicted"/>
<feature type="transmembrane region" description="Helical" evidence="3">
    <location>
        <begin position="76"/>
        <end position="95"/>
    </location>
</feature>
<dbReference type="PANTHER" id="PTHR11689:SF92">
    <property type="entry name" value="CHLORIDE CHANNEL-LIKE PROTEIN CLC-G-RELATED"/>
    <property type="match status" value="1"/>
</dbReference>
<dbReference type="SUPFAM" id="SSF81340">
    <property type="entry name" value="Clc chloride channel"/>
    <property type="match status" value="1"/>
</dbReference>
<reference evidence="4 5" key="1">
    <citation type="submission" date="2024-01" db="EMBL/GenBank/DDBJ databases">
        <title>Genome assemblies of Stephania.</title>
        <authorList>
            <person name="Yang L."/>
        </authorList>
    </citation>
    <scope>NUCLEOTIDE SEQUENCE [LARGE SCALE GENOMIC DNA]</scope>
    <source>
        <strain evidence="4">YNDBR</strain>
        <tissue evidence="4">Leaf</tissue>
    </source>
</reference>
<evidence type="ECO:0000256" key="1">
    <source>
        <dbReference type="ARBA" id="ARBA00022737"/>
    </source>
</evidence>
<gene>
    <name evidence="4" type="ORF">Syun_003208</name>
</gene>
<feature type="transmembrane region" description="Helical" evidence="3">
    <location>
        <begin position="115"/>
        <end position="140"/>
    </location>
</feature>